<evidence type="ECO:0000256" key="1">
    <source>
        <dbReference type="SAM" id="MobiDB-lite"/>
    </source>
</evidence>
<sequence>MSADKCVVLVVAVVHHPVTPNPESNKMTQPQTRPEQTTNISIPWNLQKGRFGEWGRLRADGRLFFSPVVEHAQQHPIRWRESERMNGRACDEETEKGKRERGREHGGGGEGEMTEIRWGEPTSKQSAVFEGKERREQGGKEMEKRRCITGVRVEEEADGDRDLDEHMPAQISPPGAESLSGVQAEHHFPPLFRLVYRDGTAMLADMLSSFGERRSLKQPVACGELI</sequence>
<organism evidence="2 3">
    <name type="scientific">Liparis tanakae</name>
    <name type="common">Tanaka's snailfish</name>
    <dbReference type="NCBI Taxonomy" id="230148"/>
    <lineage>
        <taxon>Eukaryota</taxon>
        <taxon>Metazoa</taxon>
        <taxon>Chordata</taxon>
        <taxon>Craniata</taxon>
        <taxon>Vertebrata</taxon>
        <taxon>Euteleostomi</taxon>
        <taxon>Actinopterygii</taxon>
        <taxon>Neopterygii</taxon>
        <taxon>Teleostei</taxon>
        <taxon>Neoteleostei</taxon>
        <taxon>Acanthomorphata</taxon>
        <taxon>Eupercaria</taxon>
        <taxon>Perciformes</taxon>
        <taxon>Cottioidei</taxon>
        <taxon>Cottales</taxon>
        <taxon>Liparidae</taxon>
        <taxon>Liparis</taxon>
    </lineage>
</organism>
<dbReference type="Proteomes" id="UP000314294">
    <property type="component" value="Unassembled WGS sequence"/>
</dbReference>
<reference evidence="2 3" key="1">
    <citation type="submission" date="2019-03" db="EMBL/GenBank/DDBJ databases">
        <title>First draft genome of Liparis tanakae, snailfish: a comprehensive survey of snailfish specific genes.</title>
        <authorList>
            <person name="Kim W."/>
            <person name="Song I."/>
            <person name="Jeong J.-H."/>
            <person name="Kim D."/>
            <person name="Kim S."/>
            <person name="Ryu S."/>
            <person name="Song J.Y."/>
            <person name="Lee S.K."/>
        </authorList>
    </citation>
    <scope>NUCLEOTIDE SEQUENCE [LARGE SCALE GENOMIC DNA]</scope>
    <source>
        <tissue evidence="2">Muscle</tissue>
    </source>
</reference>
<name>A0A4Z2GVP8_9TELE</name>
<protein>
    <submittedName>
        <fullName evidence="2">Uncharacterized protein</fullName>
    </submittedName>
</protein>
<accession>A0A4Z2GVP8</accession>
<dbReference type="AlphaFoldDB" id="A0A4Z2GVP8"/>
<feature type="region of interest" description="Disordered" evidence="1">
    <location>
        <begin position="83"/>
        <end position="143"/>
    </location>
</feature>
<evidence type="ECO:0000313" key="3">
    <source>
        <dbReference type="Proteomes" id="UP000314294"/>
    </source>
</evidence>
<dbReference type="EMBL" id="SRLO01000405">
    <property type="protein sequence ID" value="TNN57431.1"/>
    <property type="molecule type" value="Genomic_DNA"/>
</dbReference>
<feature type="region of interest" description="Disordered" evidence="1">
    <location>
        <begin position="18"/>
        <end position="40"/>
    </location>
</feature>
<comment type="caution">
    <text evidence="2">The sequence shown here is derived from an EMBL/GenBank/DDBJ whole genome shotgun (WGS) entry which is preliminary data.</text>
</comment>
<feature type="compositionally biased region" description="Basic and acidic residues" evidence="1">
    <location>
        <begin position="83"/>
        <end position="107"/>
    </location>
</feature>
<keyword evidence="3" id="KW-1185">Reference proteome</keyword>
<proteinExistence type="predicted"/>
<feature type="compositionally biased region" description="Polar residues" evidence="1">
    <location>
        <begin position="21"/>
        <end position="40"/>
    </location>
</feature>
<feature type="compositionally biased region" description="Basic and acidic residues" evidence="1">
    <location>
        <begin position="130"/>
        <end position="143"/>
    </location>
</feature>
<gene>
    <name evidence="2" type="ORF">EYF80_032339</name>
</gene>
<evidence type="ECO:0000313" key="2">
    <source>
        <dbReference type="EMBL" id="TNN57431.1"/>
    </source>
</evidence>